<keyword evidence="6" id="KW-0227">DNA damage</keyword>
<dbReference type="FunFam" id="1.10.150.20:FF:000002">
    <property type="entry name" value="DNA polymerase I"/>
    <property type="match status" value="1"/>
</dbReference>
<dbReference type="InterPro" id="IPR008918">
    <property type="entry name" value="HhH2"/>
</dbReference>
<keyword evidence="4" id="KW-0548">Nucleotidyltransferase</keyword>
<dbReference type="GO" id="GO:0006261">
    <property type="term" value="P:DNA-templated DNA replication"/>
    <property type="evidence" value="ECO:0007669"/>
    <property type="project" value="InterPro"/>
</dbReference>
<comment type="similarity">
    <text evidence="1">Belongs to the DNA polymerase type-A family.</text>
</comment>
<dbReference type="GO" id="GO:0003887">
    <property type="term" value="F:DNA-directed DNA polymerase activity"/>
    <property type="evidence" value="ECO:0007669"/>
    <property type="project" value="UniProtKB-KW"/>
</dbReference>
<evidence type="ECO:0000256" key="10">
    <source>
        <dbReference type="ARBA" id="ARBA00049244"/>
    </source>
</evidence>
<dbReference type="EC" id="2.7.7.7" evidence="2"/>
<dbReference type="CDD" id="cd09898">
    <property type="entry name" value="H3TH_53EXO"/>
    <property type="match status" value="1"/>
</dbReference>
<dbReference type="PANTHER" id="PTHR10133:SF27">
    <property type="entry name" value="DNA POLYMERASE NU"/>
    <property type="match status" value="1"/>
</dbReference>
<dbReference type="Gene3D" id="3.30.70.370">
    <property type="match status" value="1"/>
</dbReference>
<keyword evidence="8" id="KW-0238">DNA-binding</keyword>
<dbReference type="SUPFAM" id="SSF56672">
    <property type="entry name" value="DNA/RNA polymerases"/>
    <property type="match status" value="1"/>
</dbReference>
<comment type="catalytic activity">
    <reaction evidence="10">
        <text>DNA(n) + a 2'-deoxyribonucleoside 5'-triphosphate = DNA(n+1) + diphosphate</text>
        <dbReference type="Rhea" id="RHEA:22508"/>
        <dbReference type="Rhea" id="RHEA-COMP:17339"/>
        <dbReference type="Rhea" id="RHEA-COMP:17340"/>
        <dbReference type="ChEBI" id="CHEBI:33019"/>
        <dbReference type="ChEBI" id="CHEBI:61560"/>
        <dbReference type="ChEBI" id="CHEBI:173112"/>
        <dbReference type="EC" id="2.7.7.7"/>
    </reaction>
</comment>
<dbReference type="GO" id="GO:0003677">
    <property type="term" value="F:DNA binding"/>
    <property type="evidence" value="ECO:0007669"/>
    <property type="project" value="UniProtKB-KW"/>
</dbReference>
<dbReference type="InterPro" id="IPR020046">
    <property type="entry name" value="5-3_exonucl_a-hlix_arch_N"/>
</dbReference>
<dbReference type="InterPro" id="IPR029060">
    <property type="entry name" value="PIN-like_dom_sf"/>
</dbReference>
<dbReference type="Gene3D" id="1.10.150.20">
    <property type="entry name" value="5' to 3' exonuclease, C-terminal subdomain"/>
    <property type="match status" value="2"/>
</dbReference>
<dbReference type="PANTHER" id="PTHR10133">
    <property type="entry name" value="DNA POLYMERASE I"/>
    <property type="match status" value="1"/>
</dbReference>
<dbReference type="FunFam" id="1.10.150.20:FF:000003">
    <property type="entry name" value="DNA polymerase I"/>
    <property type="match status" value="1"/>
</dbReference>
<name>A0A350HBE9_UNCW3</name>
<evidence type="ECO:0000313" key="13">
    <source>
        <dbReference type="EMBL" id="HAV92865.1"/>
    </source>
</evidence>
<dbReference type="EMBL" id="DMZY01000198">
    <property type="protein sequence ID" value="HAV92865.1"/>
    <property type="molecule type" value="Genomic_DNA"/>
</dbReference>
<feature type="domain" description="DNA-directed DNA polymerase family A palm" evidence="12">
    <location>
        <begin position="585"/>
        <end position="789"/>
    </location>
</feature>
<dbReference type="SUPFAM" id="SSF88723">
    <property type="entry name" value="PIN domain-like"/>
    <property type="match status" value="1"/>
</dbReference>
<dbReference type="Pfam" id="PF02739">
    <property type="entry name" value="5_3_exonuc_N"/>
    <property type="match status" value="1"/>
</dbReference>
<keyword evidence="5" id="KW-0235">DNA replication</keyword>
<evidence type="ECO:0000256" key="7">
    <source>
        <dbReference type="ARBA" id="ARBA00022932"/>
    </source>
</evidence>
<evidence type="ECO:0000256" key="6">
    <source>
        <dbReference type="ARBA" id="ARBA00022763"/>
    </source>
</evidence>
<keyword evidence="3" id="KW-0808">Transferase</keyword>
<evidence type="ECO:0000259" key="11">
    <source>
        <dbReference type="SMART" id="SM00475"/>
    </source>
</evidence>
<protein>
    <recommendedName>
        <fullName evidence="2">DNA-directed DNA polymerase</fullName>
        <ecNumber evidence="2">2.7.7.7</ecNumber>
    </recommendedName>
</protein>
<sequence length="824" mass="94822">MPDKLILVDLTNLIYRFFFAFIRNPLRNSDGFNTSAIFGVTSFLNEISKEHGNASIVCAVDVKKPTFRHDIFKDYKSGRQETPDELISQINPLYEIVSNMGIPVVSCEGYEADDVIGTLASDFRDSFKEILIVTADKDMGQLIDEKTFILYPKKENNSYPVLNTKSIEERLNIKKEQITDYFALIGDAVDAVPGIEGIGPKTAEKILREVDSIEDLLKNPEKVSNEKMRARILEKSDDIILFKKLVTINRSAPLNLNIDDLKRKSENREVLNSLFKKYELFSLMQEEAVIQDEAENMKKTETIEDVLKEKGDLIVFLFDEMIFLSSGGVFYFGDAKSLTDSVTDKMAGRRIITNNLKGMTLLHKLIGRAEILDITLLSQIQMRHGGLERIVKEYSGMNFQSDDFLELSEKFSLYRERFADEMLKDPNYEIYSKIELPIIPAICDMEKNGIYTDKIFFEKEKDIISKRLIEKENDIYALAGCRFNINSPKQVGEVLFDKLKIKSGRKTKTGYSTDFQVLDSLMGEHPIATEILYYREFSKLLSGFIEPILNITKNDSIVHTTFEQSYAATGRFSSRNPNMQNVPPDIRRGFTVRDEENVFLSIDYSQIELRVLAVLSQDENLLKAFKEGRDIHNQTAMHIFDVEEDMINENMRSIAKVVNFSVLYGKTPFGLSQELKINRHDAERFINSYFEEYRQVKDWIERTKADTRKRRSAVTYFKRARSIPEINSPNKNVREQAERAAVNMPVQGTAADIIKIAIKNVYEKIKGKKDIMMLLTIHDELVFEIKSDSLEKYRSALEETMTDIEGFKDILKVKSKTGRYWSEI</sequence>
<evidence type="ECO:0000313" key="14">
    <source>
        <dbReference type="Proteomes" id="UP000264062"/>
    </source>
</evidence>
<dbReference type="Gene3D" id="3.40.50.1010">
    <property type="entry name" value="5'-nuclease"/>
    <property type="match status" value="1"/>
</dbReference>
<dbReference type="InterPro" id="IPR002421">
    <property type="entry name" value="5-3_exonuclease"/>
</dbReference>
<evidence type="ECO:0000256" key="3">
    <source>
        <dbReference type="ARBA" id="ARBA00022679"/>
    </source>
</evidence>
<dbReference type="GO" id="GO:0006302">
    <property type="term" value="P:double-strand break repair"/>
    <property type="evidence" value="ECO:0007669"/>
    <property type="project" value="TreeGrafter"/>
</dbReference>
<evidence type="ECO:0000256" key="2">
    <source>
        <dbReference type="ARBA" id="ARBA00012417"/>
    </source>
</evidence>
<dbReference type="InterPro" id="IPR043502">
    <property type="entry name" value="DNA/RNA_pol_sf"/>
</dbReference>
<evidence type="ECO:0000256" key="8">
    <source>
        <dbReference type="ARBA" id="ARBA00023125"/>
    </source>
</evidence>
<evidence type="ECO:0000256" key="4">
    <source>
        <dbReference type="ARBA" id="ARBA00022695"/>
    </source>
</evidence>
<dbReference type="Proteomes" id="UP000264062">
    <property type="component" value="Unassembled WGS sequence"/>
</dbReference>
<dbReference type="InterPro" id="IPR020045">
    <property type="entry name" value="DNA_polI_H3TH"/>
</dbReference>
<dbReference type="Pfam" id="PF00476">
    <property type="entry name" value="DNA_pol_A"/>
    <property type="match status" value="1"/>
</dbReference>
<proteinExistence type="inferred from homology"/>
<keyword evidence="9" id="KW-0234">DNA repair</keyword>
<dbReference type="InterPro" id="IPR002298">
    <property type="entry name" value="DNA_polymerase_A"/>
</dbReference>
<dbReference type="Gene3D" id="1.20.1060.10">
    <property type="entry name" value="Taq DNA Polymerase, Chain T, domain 4"/>
    <property type="match status" value="1"/>
</dbReference>
<dbReference type="PRINTS" id="PR00868">
    <property type="entry name" value="DNAPOLI"/>
</dbReference>
<dbReference type="InterPro" id="IPR001098">
    <property type="entry name" value="DNA-dir_DNA_pol_A_palm_dom"/>
</dbReference>
<dbReference type="CDD" id="cd09859">
    <property type="entry name" value="PIN_53EXO"/>
    <property type="match status" value="1"/>
</dbReference>
<evidence type="ECO:0000259" key="12">
    <source>
        <dbReference type="SMART" id="SM00482"/>
    </source>
</evidence>
<feature type="domain" description="5'-3' exonuclease" evidence="11">
    <location>
        <begin position="3"/>
        <end position="264"/>
    </location>
</feature>
<keyword evidence="7" id="KW-0239">DNA-directed DNA polymerase</keyword>
<comment type="caution">
    <text evidence="13">The sequence shown here is derived from an EMBL/GenBank/DDBJ whole genome shotgun (WGS) entry which is preliminary data.</text>
</comment>
<dbReference type="SUPFAM" id="SSF47807">
    <property type="entry name" value="5' to 3' exonuclease, C-terminal subdomain"/>
    <property type="match status" value="1"/>
</dbReference>
<dbReference type="SMART" id="SM00475">
    <property type="entry name" value="53EXOc"/>
    <property type="match status" value="1"/>
</dbReference>
<dbReference type="SMART" id="SM00482">
    <property type="entry name" value="POLAc"/>
    <property type="match status" value="1"/>
</dbReference>
<dbReference type="CDD" id="cd08637">
    <property type="entry name" value="DNA_pol_A_pol_I_C"/>
    <property type="match status" value="1"/>
</dbReference>
<gene>
    <name evidence="13" type="ORF">DCW38_06765</name>
</gene>
<evidence type="ECO:0000256" key="9">
    <source>
        <dbReference type="ARBA" id="ARBA00023204"/>
    </source>
</evidence>
<accession>A0A350HBE9</accession>
<dbReference type="Pfam" id="PF01367">
    <property type="entry name" value="5_3_exonuc"/>
    <property type="match status" value="1"/>
</dbReference>
<reference evidence="13 14" key="1">
    <citation type="journal article" date="2018" name="Nat. Biotechnol.">
        <title>A standardized bacterial taxonomy based on genome phylogeny substantially revises the tree of life.</title>
        <authorList>
            <person name="Parks D.H."/>
            <person name="Chuvochina M."/>
            <person name="Waite D.W."/>
            <person name="Rinke C."/>
            <person name="Skarshewski A."/>
            <person name="Chaumeil P.A."/>
            <person name="Hugenholtz P."/>
        </authorList>
    </citation>
    <scope>NUCLEOTIDE SEQUENCE [LARGE SCALE GENOMIC DNA]</scope>
    <source>
        <strain evidence="13">UBA9956</strain>
    </source>
</reference>
<evidence type="ECO:0000256" key="1">
    <source>
        <dbReference type="ARBA" id="ARBA00007705"/>
    </source>
</evidence>
<dbReference type="GO" id="GO:0008409">
    <property type="term" value="F:5'-3' exonuclease activity"/>
    <property type="evidence" value="ECO:0007669"/>
    <property type="project" value="InterPro"/>
</dbReference>
<dbReference type="InterPro" id="IPR036279">
    <property type="entry name" value="5-3_exonuclease_C_sf"/>
</dbReference>
<evidence type="ECO:0000256" key="5">
    <source>
        <dbReference type="ARBA" id="ARBA00022705"/>
    </source>
</evidence>
<dbReference type="AlphaFoldDB" id="A0A350HBE9"/>
<dbReference type="SMART" id="SM00279">
    <property type="entry name" value="HhH2"/>
    <property type="match status" value="1"/>
</dbReference>
<organism evidence="13 14">
    <name type="scientific">candidate division WOR-3 bacterium</name>
    <dbReference type="NCBI Taxonomy" id="2052148"/>
    <lineage>
        <taxon>Bacteria</taxon>
        <taxon>Bacteria division WOR-3</taxon>
    </lineage>
</organism>